<dbReference type="Proteomes" id="UP001642483">
    <property type="component" value="Unassembled WGS sequence"/>
</dbReference>
<feature type="signal peptide" evidence="2">
    <location>
        <begin position="1"/>
        <end position="20"/>
    </location>
</feature>
<feature type="compositionally biased region" description="Low complexity" evidence="1">
    <location>
        <begin position="295"/>
        <end position="310"/>
    </location>
</feature>
<evidence type="ECO:0000313" key="4">
    <source>
        <dbReference type="Proteomes" id="UP001642483"/>
    </source>
</evidence>
<evidence type="ECO:0000256" key="1">
    <source>
        <dbReference type="SAM" id="MobiDB-lite"/>
    </source>
</evidence>
<dbReference type="EMBL" id="CAWYQH010000174">
    <property type="protein sequence ID" value="CAK8698539.1"/>
    <property type="molecule type" value="Genomic_DNA"/>
</dbReference>
<feature type="region of interest" description="Disordered" evidence="1">
    <location>
        <begin position="259"/>
        <end position="314"/>
    </location>
</feature>
<comment type="caution">
    <text evidence="3">The sequence shown here is derived from an EMBL/GenBank/DDBJ whole genome shotgun (WGS) entry which is preliminary data.</text>
</comment>
<keyword evidence="4" id="KW-1185">Reference proteome</keyword>
<proteinExistence type="predicted"/>
<keyword evidence="2" id="KW-0732">Signal</keyword>
<evidence type="ECO:0000256" key="2">
    <source>
        <dbReference type="SAM" id="SignalP"/>
    </source>
</evidence>
<reference evidence="3 4" key="1">
    <citation type="submission" date="2024-02" db="EMBL/GenBank/DDBJ databases">
        <authorList>
            <person name="Daric V."/>
            <person name="Darras S."/>
        </authorList>
    </citation>
    <scope>NUCLEOTIDE SEQUENCE [LARGE SCALE GENOMIC DNA]</scope>
</reference>
<gene>
    <name evidence="3" type="ORF">CVLEPA_LOCUS31973</name>
</gene>
<sequence length="361" mass="40981">MRTSILLVFMLTSLTLFVEAYHHHGGRRDSAAAYSGPQRDSSRAVRLITAPRYVLPRIHRPRMTGYHPRRLMFPSAAQHMANFRPHFMPSMPAFRMPMYTNVAQSMAQMHQNMMNEMRNFPFTPRQIRQQMQGMKHRIESFACPWNMVRSSQLNRLMERVLLDYDSETPYTLISIPRATVSYCERCSSRGCTPDRHEVHAIYVIAQTDGCAWTEKCNCTAPSDTTRSHCQASGTIPYGVSQITNLKITCDGIVLTREETTSTEVIGEDEDNDDEDTVASEDEAVPEEDGQEEEVTVSFPEETTTTTPEPEIIGSGDVDVIALPENESNEEKKINGEEEFFVEKTPPPLPLIENVEKKVLNL</sequence>
<feature type="compositionally biased region" description="Acidic residues" evidence="1">
    <location>
        <begin position="265"/>
        <end position="294"/>
    </location>
</feature>
<name>A0ABP0H6A9_CLALP</name>
<organism evidence="3 4">
    <name type="scientific">Clavelina lepadiformis</name>
    <name type="common">Light-bulb sea squirt</name>
    <name type="synonym">Ascidia lepadiformis</name>
    <dbReference type="NCBI Taxonomy" id="159417"/>
    <lineage>
        <taxon>Eukaryota</taxon>
        <taxon>Metazoa</taxon>
        <taxon>Chordata</taxon>
        <taxon>Tunicata</taxon>
        <taxon>Ascidiacea</taxon>
        <taxon>Aplousobranchia</taxon>
        <taxon>Clavelinidae</taxon>
        <taxon>Clavelina</taxon>
    </lineage>
</organism>
<accession>A0ABP0H6A9</accession>
<evidence type="ECO:0000313" key="3">
    <source>
        <dbReference type="EMBL" id="CAK8698539.1"/>
    </source>
</evidence>
<protein>
    <submittedName>
        <fullName evidence="3">Uncharacterized protein</fullName>
    </submittedName>
</protein>
<feature type="chain" id="PRO_5046770391" evidence="2">
    <location>
        <begin position="21"/>
        <end position="361"/>
    </location>
</feature>